<dbReference type="Pfam" id="PF09957">
    <property type="entry name" value="VapB_antitoxin"/>
    <property type="match status" value="1"/>
</dbReference>
<reference evidence="1 2" key="1">
    <citation type="submission" date="2016-01" db="EMBL/GenBank/DDBJ databases">
        <title>The new phylogeny of the genus Mycobacterium.</title>
        <authorList>
            <person name="Tarcisio F."/>
            <person name="Conor M."/>
            <person name="Antonella G."/>
            <person name="Elisabetta G."/>
            <person name="Giulia F.S."/>
            <person name="Sara T."/>
            <person name="Anna F."/>
            <person name="Clotilde B."/>
            <person name="Roberto B."/>
            <person name="Veronica D.S."/>
            <person name="Fabio R."/>
            <person name="Monica P."/>
            <person name="Olivier J."/>
            <person name="Enrico T."/>
            <person name="Nicola S."/>
        </authorList>
    </citation>
    <scope>NUCLEOTIDE SEQUENCE [LARGE SCALE GENOMIC DNA]</scope>
    <source>
        <strain evidence="1 2">DSM 45394</strain>
    </source>
</reference>
<dbReference type="STRING" id="1108812.AWC16_06540"/>
<keyword evidence="2" id="KW-1185">Reference proteome</keyword>
<name>A0A1X1YNV7_9MYCO</name>
<protein>
    <submittedName>
        <fullName evidence="1">Antitoxin VapB15</fullName>
    </submittedName>
</protein>
<evidence type="ECO:0000313" key="1">
    <source>
        <dbReference type="EMBL" id="ORW12806.1"/>
    </source>
</evidence>
<sequence length="80" mass="8889">MYHGVMSRTNIEIDDALIDAVQRIYRLDSKRSAVDFALRRLVGEALSVEEALSLQGTGFDYTNEELESFSVPEHAAESPG</sequence>
<accession>A0A1X1YNV7</accession>
<dbReference type="OrthoDB" id="4563074at2"/>
<comment type="caution">
    <text evidence="1">The sequence shown here is derived from an EMBL/GenBank/DDBJ whole genome shotgun (WGS) entry which is preliminary data.</text>
</comment>
<dbReference type="Proteomes" id="UP000193866">
    <property type="component" value="Unassembled WGS sequence"/>
</dbReference>
<dbReference type="InterPro" id="IPR019239">
    <property type="entry name" value="VapB_antitoxin"/>
</dbReference>
<gene>
    <name evidence="1" type="ORF">AWC16_06540</name>
</gene>
<proteinExistence type="predicted"/>
<dbReference type="AlphaFoldDB" id="A0A1X1YNV7"/>
<organism evidence="1 2">
    <name type="scientific">Mycolicibacter longobardus</name>
    <dbReference type="NCBI Taxonomy" id="1108812"/>
    <lineage>
        <taxon>Bacteria</taxon>
        <taxon>Bacillati</taxon>
        <taxon>Actinomycetota</taxon>
        <taxon>Actinomycetes</taxon>
        <taxon>Mycobacteriales</taxon>
        <taxon>Mycobacteriaceae</taxon>
        <taxon>Mycolicibacter</taxon>
    </lineage>
</organism>
<evidence type="ECO:0000313" key="2">
    <source>
        <dbReference type="Proteomes" id="UP000193866"/>
    </source>
</evidence>
<dbReference type="EMBL" id="LQPG01000010">
    <property type="protein sequence ID" value="ORW12806.1"/>
    <property type="molecule type" value="Genomic_DNA"/>
</dbReference>